<dbReference type="RefSeq" id="WP_111340844.1">
    <property type="nucleotide sequence ID" value="NZ_QLII01000001.1"/>
</dbReference>
<sequence>MLATYPAKPITLDETKLRQAIYDSAATFLGLKELTDHNDAEWISKINLSNGLPERSLYCASGFYFAHRINGVKLPVRSVGMVASYFADPKKIIYRRNQRGNQRKGIKPRRMDAVSLYASHIEGLAVEEWDTEEEEVFLIGFNTTGGRGTVGGCYRNRRKKSEIKLIANWITPYLLSLKQ</sequence>
<accession>A0A327NF51</accession>
<dbReference type="Proteomes" id="UP000249016">
    <property type="component" value="Unassembled WGS sequence"/>
</dbReference>
<evidence type="ECO:0000313" key="2">
    <source>
        <dbReference type="Proteomes" id="UP000249016"/>
    </source>
</evidence>
<organism evidence="1 2">
    <name type="scientific">Spirosoma telluris</name>
    <dbReference type="NCBI Taxonomy" id="2183553"/>
    <lineage>
        <taxon>Bacteria</taxon>
        <taxon>Pseudomonadati</taxon>
        <taxon>Bacteroidota</taxon>
        <taxon>Cytophagia</taxon>
        <taxon>Cytophagales</taxon>
        <taxon>Cytophagaceae</taxon>
        <taxon>Spirosoma</taxon>
    </lineage>
</organism>
<gene>
    <name evidence="1" type="ORF">HMF3257_05660</name>
</gene>
<proteinExistence type="predicted"/>
<dbReference type="OrthoDB" id="946859at2"/>
<evidence type="ECO:0000313" key="1">
    <source>
        <dbReference type="EMBL" id="RAI73970.1"/>
    </source>
</evidence>
<reference evidence="1 2" key="1">
    <citation type="submission" date="2018-06" db="EMBL/GenBank/DDBJ databases">
        <title>Spirosoma sp. HMF3257 Genome sequencing and assembly.</title>
        <authorList>
            <person name="Kang H."/>
            <person name="Cha I."/>
            <person name="Kim H."/>
            <person name="Kang J."/>
            <person name="Joh K."/>
        </authorList>
    </citation>
    <scope>NUCLEOTIDE SEQUENCE [LARGE SCALE GENOMIC DNA]</scope>
    <source>
        <strain evidence="1 2">HMF3257</strain>
    </source>
</reference>
<protein>
    <submittedName>
        <fullName evidence="1">Uncharacterized protein</fullName>
    </submittedName>
</protein>
<keyword evidence="2" id="KW-1185">Reference proteome</keyword>
<dbReference type="EMBL" id="QLII01000001">
    <property type="protein sequence ID" value="RAI73970.1"/>
    <property type="molecule type" value="Genomic_DNA"/>
</dbReference>
<dbReference type="AlphaFoldDB" id="A0A327NF51"/>
<name>A0A327NF51_9BACT</name>
<comment type="caution">
    <text evidence="1">The sequence shown here is derived from an EMBL/GenBank/DDBJ whole genome shotgun (WGS) entry which is preliminary data.</text>
</comment>